<dbReference type="AlphaFoldDB" id="I7LKP1"/>
<keyword evidence="1" id="KW-0812">Transmembrane</keyword>
<organism evidence="2 3">
    <name type="scientific">Caloramator australicus RC3</name>
    <dbReference type="NCBI Taxonomy" id="857293"/>
    <lineage>
        <taxon>Bacteria</taxon>
        <taxon>Bacillati</taxon>
        <taxon>Bacillota</taxon>
        <taxon>Clostridia</taxon>
        <taxon>Eubacteriales</taxon>
        <taxon>Clostridiaceae</taxon>
        <taxon>Caloramator</taxon>
    </lineage>
</organism>
<evidence type="ECO:0000313" key="3">
    <source>
        <dbReference type="Proteomes" id="UP000007652"/>
    </source>
</evidence>
<evidence type="ECO:0000313" key="2">
    <source>
        <dbReference type="EMBL" id="CCJ34610.1"/>
    </source>
</evidence>
<comment type="caution">
    <text evidence="2">The sequence shown here is derived from an EMBL/GenBank/DDBJ whole genome shotgun (WGS) entry which is preliminary data.</text>
</comment>
<dbReference type="EMBL" id="CAKP01000138">
    <property type="protein sequence ID" value="CCJ34610.1"/>
    <property type="molecule type" value="Genomic_DNA"/>
</dbReference>
<keyword evidence="1" id="KW-0472">Membrane</keyword>
<keyword evidence="3" id="KW-1185">Reference proteome</keyword>
<dbReference type="Proteomes" id="UP000007652">
    <property type="component" value="Unassembled WGS sequence"/>
</dbReference>
<protein>
    <submittedName>
        <fullName evidence="2">Uncharacterized protein</fullName>
    </submittedName>
</protein>
<keyword evidence="1" id="KW-1133">Transmembrane helix</keyword>
<sequence>MIMKKGFIVIRTIVIAGIVSILLMSFINLNNKMLNNIFKADEIEYMLNTCRSIVELYKSEEERIGPLEVIVPFDDFDELKSEILLFGVRNFLNLNFNVQEDKRYQLMIKVFNNYGFEIFKIKCKGIRSEVELFYAKPL</sequence>
<dbReference type="STRING" id="857293.CAAU_2527"/>
<accession>I7LKP1</accession>
<feature type="transmembrane region" description="Helical" evidence="1">
    <location>
        <begin position="6"/>
        <end position="29"/>
    </location>
</feature>
<proteinExistence type="predicted"/>
<evidence type="ECO:0000256" key="1">
    <source>
        <dbReference type="SAM" id="Phobius"/>
    </source>
</evidence>
<name>I7LKP1_9CLOT</name>
<reference evidence="2 3" key="1">
    <citation type="journal article" date="2011" name="J. Bacteriol.">
        <title>Draft genome sequence of Caloramator australicus strain RC3T, a thermoanaerobe from the Great Artesian Basin of Australia.</title>
        <authorList>
            <person name="Ogg C.D."/>
            <person name="Patel B.K.C."/>
        </authorList>
    </citation>
    <scope>NUCLEOTIDE SEQUENCE [LARGE SCALE GENOMIC DNA]</scope>
    <source>
        <strain evidence="2 3">RC3</strain>
    </source>
</reference>
<gene>
    <name evidence="2" type="ORF">CAAU_2527</name>
</gene>